<dbReference type="EMBL" id="CP001964">
    <property type="protein sequence ID" value="ADG76200.1"/>
    <property type="molecule type" value="Genomic_DNA"/>
</dbReference>
<gene>
    <name evidence="2" type="ordered locus">Cfla_3321</name>
</gene>
<name>D5UC41_CELFN</name>
<evidence type="ECO:0008006" key="4">
    <source>
        <dbReference type="Google" id="ProtNLM"/>
    </source>
</evidence>
<accession>D5UC41</accession>
<organism evidence="2 3">
    <name type="scientific">Cellulomonas flavigena (strain ATCC 482 / DSM 20109 / BCRC 11376 / JCM 18109 / NBRC 3775 / NCIMB 8073 / NRS 134)</name>
    <dbReference type="NCBI Taxonomy" id="446466"/>
    <lineage>
        <taxon>Bacteria</taxon>
        <taxon>Bacillati</taxon>
        <taxon>Actinomycetota</taxon>
        <taxon>Actinomycetes</taxon>
        <taxon>Micrococcales</taxon>
        <taxon>Cellulomonadaceae</taxon>
        <taxon>Cellulomonas</taxon>
    </lineage>
</organism>
<protein>
    <recommendedName>
        <fullName evidence="4">Lipoprotein</fullName>
    </recommendedName>
</protein>
<dbReference type="eggNOG" id="ENOG5031WFN">
    <property type="taxonomic scope" value="Bacteria"/>
</dbReference>
<feature type="signal peptide" evidence="1">
    <location>
        <begin position="1"/>
        <end position="34"/>
    </location>
</feature>
<dbReference type="HOGENOM" id="CLU_106169_0_0_11"/>
<evidence type="ECO:0000313" key="2">
    <source>
        <dbReference type="EMBL" id="ADG76200.1"/>
    </source>
</evidence>
<feature type="chain" id="PRO_5039029781" description="Lipoprotein" evidence="1">
    <location>
        <begin position="35"/>
        <end position="233"/>
    </location>
</feature>
<sequence>MTQPDSQSFTGWRLPTWGCAVAAAMLCASLTACSSTDAVPAVKPELVWVDGPPSGALESDKWIRAVRDAEFALAWASNEADFTLPEVTSTWSSFSIDSFATSVQADLLHGTPRVYLGPVPVAPVAVQVDDDGKGADVAACVDAVEMLPSYDDGNDWPLLRYYPLELTESGERRMARGRPPHEPFFLPDGSELTDEYCKTLTIPRAVFDPAPDLEVLARKDRDDVLVPPLEPVG</sequence>
<reference evidence="2 3" key="1">
    <citation type="journal article" date="2010" name="Stand. Genomic Sci.">
        <title>Complete genome sequence of Cellulomonas flavigena type strain (134).</title>
        <authorList>
            <person name="Abt B."/>
            <person name="Foster B."/>
            <person name="Lapidus A."/>
            <person name="Clum A."/>
            <person name="Sun H."/>
            <person name="Pukall R."/>
            <person name="Lucas S."/>
            <person name="Glavina Del Rio T."/>
            <person name="Nolan M."/>
            <person name="Tice H."/>
            <person name="Cheng J.F."/>
            <person name="Pitluck S."/>
            <person name="Liolios K."/>
            <person name="Ivanova N."/>
            <person name="Mavromatis K."/>
            <person name="Ovchinnikova G."/>
            <person name="Pati A."/>
            <person name="Goodwin L."/>
            <person name="Chen A."/>
            <person name="Palaniappan K."/>
            <person name="Land M."/>
            <person name="Hauser L."/>
            <person name="Chang Y.J."/>
            <person name="Jeffries C.D."/>
            <person name="Rohde M."/>
            <person name="Goker M."/>
            <person name="Woyke T."/>
            <person name="Bristow J."/>
            <person name="Eisen J.A."/>
            <person name="Markowitz V."/>
            <person name="Hugenholtz P."/>
            <person name="Kyrpides N.C."/>
            <person name="Klenk H.P."/>
        </authorList>
    </citation>
    <scope>NUCLEOTIDE SEQUENCE [LARGE SCALE GENOMIC DNA]</scope>
    <source>
        <strain evidence="3">ATCC 482 / DSM 20109 / BCRC 11376 / JCM 18109 / NBRC 3775 / NCIMB 8073 / NRS 134</strain>
    </source>
</reference>
<keyword evidence="1" id="KW-0732">Signal</keyword>
<dbReference type="Proteomes" id="UP000000849">
    <property type="component" value="Chromosome"/>
</dbReference>
<proteinExistence type="predicted"/>
<keyword evidence="3" id="KW-1185">Reference proteome</keyword>
<dbReference type="RefSeq" id="WP_013118529.1">
    <property type="nucleotide sequence ID" value="NC_014151.1"/>
</dbReference>
<dbReference type="STRING" id="446466.Cfla_3321"/>
<dbReference type="KEGG" id="cfl:Cfla_3321"/>
<evidence type="ECO:0000256" key="1">
    <source>
        <dbReference type="SAM" id="SignalP"/>
    </source>
</evidence>
<dbReference type="AlphaFoldDB" id="D5UC41"/>
<evidence type="ECO:0000313" key="3">
    <source>
        <dbReference type="Proteomes" id="UP000000849"/>
    </source>
</evidence>